<dbReference type="EMBL" id="LHPI01000035">
    <property type="protein sequence ID" value="KOO05668.1"/>
    <property type="molecule type" value="Genomic_DNA"/>
</dbReference>
<sequence length="433" mass="48023">MFKQDVLTHKSRSHELLSMTDDAKSAFYELVDPSIAANLSRDELLPRVKDALNVISGRKMLPYNRQELAVLGLQLVDEMVGIGPIQPLLEDPDVSDILVNGPETIYVERRGKLEKTDIRFRDAKHVLNVAQRIVNAIGRRVDESNPMVDARLKDGSRVNVIAPPLALHGTCISIRKFPASKLMLSNLVDNDSLSQQMAEFLALATYCRCNILISGGTGSGKTTLLNALSRHISEDERILTIEDAAELSLAQPHWVPLETRNASTEGNGEVTVRDLVKNALRMRPDRIVLGEVRGAEAFDMLQAMNTGHDGSLCTLHANNPQDAIVRLTNMLQMGGERLSDHIIRSQIVSAIDLVVQLERMRDGRRRITAISEVVGINGEQIELSPVFRFELTRAEQQHIYGQFTAQSVSTALLDKAAHFAKEEALRQCVEKSS</sequence>
<dbReference type="InterPro" id="IPR027417">
    <property type="entry name" value="P-loop_NTPase"/>
</dbReference>
<feature type="domain" description="Bacterial type II secretion system protein E" evidence="2">
    <location>
        <begin position="81"/>
        <end position="359"/>
    </location>
</feature>
<comment type="caution">
    <text evidence="3">The sequence shown here is derived from an EMBL/GenBank/DDBJ whole genome shotgun (WGS) entry which is preliminary data.</text>
</comment>
<dbReference type="OrthoDB" id="9810761at2"/>
<evidence type="ECO:0000313" key="4">
    <source>
        <dbReference type="Proteomes" id="UP000037530"/>
    </source>
</evidence>
<dbReference type="InterPro" id="IPR001482">
    <property type="entry name" value="T2SS/T4SS_dom"/>
</dbReference>
<accession>A0A0M0HVL6</accession>
<comment type="similarity">
    <text evidence="1">Belongs to the GSP E family.</text>
</comment>
<proteinExistence type="inferred from homology"/>
<dbReference type="STRING" id="171383.AKJ31_21225"/>
<dbReference type="AlphaFoldDB" id="A0A0M0HVL6"/>
<dbReference type="RefSeq" id="WP_053411026.1">
    <property type="nucleotide sequence ID" value="NZ_DAIPHI010000014.1"/>
</dbReference>
<dbReference type="Gene3D" id="3.30.450.380">
    <property type="match status" value="1"/>
</dbReference>
<evidence type="ECO:0000256" key="1">
    <source>
        <dbReference type="ARBA" id="ARBA00006611"/>
    </source>
</evidence>
<evidence type="ECO:0000313" key="3">
    <source>
        <dbReference type="EMBL" id="KOO05668.1"/>
    </source>
</evidence>
<evidence type="ECO:0000259" key="2">
    <source>
        <dbReference type="Pfam" id="PF00437"/>
    </source>
</evidence>
<dbReference type="SUPFAM" id="SSF52540">
    <property type="entry name" value="P-loop containing nucleoside triphosphate hydrolases"/>
    <property type="match status" value="1"/>
</dbReference>
<dbReference type="Proteomes" id="UP000037530">
    <property type="component" value="Unassembled WGS sequence"/>
</dbReference>
<keyword evidence="4" id="KW-1185">Reference proteome</keyword>
<dbReference type="Pfam" id="PF00437">
    <property type="entry name" value="T2SSE"/>
    <property type="match status" value="1"/>
</dbReference>
<protein>
    <submittedName>
        <fullName evidence="3">Pilus assembly protein CpaF</fullName>
    </submittedName>
</protein>
<reference evidence="4" key="1">
    <citation type="submission" date="2015-08" db="EMBL/GenBank/DDBJ databases">
        <title>Vibrio galatheae sp. nov., a novel member of the Vibrionaceae family isolated from the Solomon Islands.</title>
        <authorList>
            <person name="Giubergia S."/>
            <person name="Machado H."/>
            <person name="Mateiu R.V."/>
            <person name="Gram L."/>
        </authorList>
    </citation>
    <scope>NUCLEOTIDE SEQUENCE [LARGE SCALE GENOMIC DNA]</scope>
    <source>
        <strain evidence="4">DSM 19134</strain>
    </source>
</reference>
<gene>
    <name evidence="3" type="ORF">AKJ31_21225</name>
</gene>
<organism evidence="3 4">
    <name type="scientific">Vibrio hepatarius</name>
    <dbReference type="NCBI Taxonomy" id="171383"/>
    <lineage>
        <taxon>Bacteria</taxon>
        <taxon>Pseudomonadati</taxon>
        <taxon>Pseudomonadota</taxon>
        <taxon>Gammaproteobacteria</taxon>
        <taxon>Vibrionales</taxon>
        <taxon>Vibrionaceae</taxon>
        <taxon>Vibrio</taxon>
        <taxon>Vibrio oreintalis group</taxon>
    </lineage>
</organism>
<dbReference type="GO" id="GO:0016887">
    <property type="term" value="F:ATP hydrolysis activity"/>
    <property type="evidence" value="ECO:0007669"/>
    <property type="project" value="InterPro"/>
</dbReference>
<dbReference type="PANTHER" id="PTHR30486:SF15">
    <property type="entry name" value="TYPE II_IV SECRETION SYSTEM ATPASE"/>
    <property type="match status" value="1"/>
</dbReference>
<dbReference type="PANTHER" id="PTHR30486">
    <property type="entry name" value="TWITCHING MOTILITY PROTEIN PILT"/>
    <property type="match status" value="1"/>
</dbReference>
<dbReference type="Gene3D" id="3.40.50.300">
    <property type="entry name" value="P-loop containing nucleotide triphosphate hydrolases"/>
    <property type="match status" value="1"/>
</dbReference>
<dbReference type="CDD" id="cd01130">
    <property type="entry name" value="VirB11-like_ATPase"/>
    <property type="match status" value="1"/>
</dbReference>
<dbReference type="InterPro" id="IPR050921">
    <property type="entry name" value="T4SS_GSP_E_ATPase"/>
</dbReference>
<name>A0A0M0HVL6_9VIBR</name>
<dbReference type="PATRIC" id="fig|171383.3.peg.4332"/>